<feature type="compositionally biased region" description="Low complexity" evidence="1">
    <location>
        <begin position="74"/>
        <end position="103"/>
    </location>
</feature>
<proteinExistence type="predicted"/>
<protein>
    <submittedName>
        <fullName evidence="3">Uncharacterized protein</fullName>
    </submittedName>
</protein>
<reference evidence="3 4" key="1">
    <citation type="submission" date="2018-07" db="EMBL/GenBank/DDBJ databases">
        <title>Genome sequence of Nitratireductor thuwali#1536.</title>
        <authorList>
            <person name="Michoud G."/>
            <person name="Merlino G."/>
            <person name="Sefrji F.O."/>
            <person name="Daffonchio D."/>
        </authorList>
    </citation>
    <scope>NUCLEOTIDE SEQUENCE [LARGE SCALE GENOMIC DNA]</scope>
    <source>
        <strain evidence="4">Nit1536</strain>
    </source>
</reference>
<feature type="signal peptide" evidence="2">
    <location>
        <begin position="1"/>
        <end position="22"/>
    </location>
</feature>
<sequence>MKTFTRIALPLAAVLFASIASAQDAGKSDAFVSYPASQLNWIEIPDTGGIKYANVRGDLAGKGPYEAFVISPPARTIRSTTTPSPSRPWSSRARSTRSSTASAQNIRQARSTICRAS</sequence>
<evidence type="ECO:0000313" key="4">
    <source>
        <dbReference type="Proteomes" id="UP001342418"/>
    </source>
</evidence>
<keyword evidence="2" id="KW-0732">Signal</keyword>
<keyword evidence="4" id="KW-1185">Reference proteome</keyword>
<evidence type="ECO:0000313" key="3">
    <source>
        <dbReference type="EMBL" id="UUP16271.1"/>
    </source>
</evidence>
<accession>A0ABY5MK56</accession>
<gene>
    <name evidence="3" type="ORF">NTH_00716</name>
</gene>
<feature type="region of interest" description="Disordered" evidence="1">
    <location>
        <begin position="74"/>
        <end position="117"/>
    </location>
</feature>
<name>A0ABY5MK56_9HYPH</name>
<organism evidence="3 4">
    <name type="scientific">Nitratireductor thuwali</name>
    <dbReference type="NCBI Taxonomy" id="2267699"/>
    <lineage>
        <taxon>Bacteria</taxon>
        <taxon>Pseudomonadati</taxon>
        <taxon>Pseudomonadota</taxon>
        <taxon>Alphaproteobacteria</taxon>
        <taxon>Hyphomicrobiales</taxon>
        <taxon>Phyllobacteriaceae</taxon>
        <taxon>Nitratireductor</taxon>
    </lineage>
</organism>
<evidence type="ECO:0000256" key="2">
    <source>
        <dbReference type="SAM" id="SignalP"/>
    </source>
</evidence>
<evidence type="ECO:0000256" key="1">
    <source>
        <dbReference type="SAM" id="MobiDB-lite"/>
    </source>
</evidence>
<feature type="chain" id="PRO_5046761504" evidence="2">
    <location>
        <begin position="23"/>
        <end position="117"/>
    </location>
</feature>
<dbReference type="EMBL" id="CP030941">
    <property type="protein sequence ID" value="UUP16271.1"/>
    <property type="molecule type" value="Genomic_DNA"/>
</dbReference>
<dbReference type="Proteomes" id="UP001342418">
    <property type="component" value="Chromosome"/>
</dbReference>